<evidence type="ECO:0000256" key="2">
    <source>
        <dbReference type="ARBA" id="ARBA00022670"/>
    </source>
</evidence>
<dbReference type="Proteomes" id="UP001597314">
    <property type="component" value="Unassembled WGS sequence"/>
</dbReference>
<keyword evidence="2 5" id="KW-0645">Protease</keyword>
<feature type="region of interest" description="Disordered" evidence="6">
    <location>
        <begin position="499"/>
        <end position="543"/>
    </location>
</feature>
<evidence type="ECO:0000256" key="1">
    <source>
        <dbReference type="ARBA" id="ARBA00011073"/>
    </source>
</evidence>
<dbReference type="PROSITE" id="PS51892">
    <property type="entry name" value="SUBTILASE"/>
    <property type="match status" value="1"/>
</dbReference>
<name>A0ABW5AJ46_9BRAD</name>
<feature type="region of interest" description="Disordered" evidence="6">
    <location>
        <begin position="1"/>
        <end position="32"/>
    </location>
</feature>
<evidence type="ECO:0000256" key="3">
    <source>
        <dbReference type="ARBA" id="ARBA00022801"/>
    </source>
</evidence>
<feature type="domain" description="Peptidase S8/S53" evidence="7">
    <location>
        <begin position="242"/>
        <end position="468"/>
    </location>
</feature>
<comment type="similarity">
    <text evidence="1 5">Belongs to the peptidase S8 family.</text>
</comment>
<dbReference type="InterPro" id="IPR000209">
    <property type="entry name" value="Peptidase_S8/S53_dom"/>
</dbReference>
<evidence type="ECO:0000256" key="6">
    <source>
        <dbReference type="SAM" id="MobiDB-lite"/>
    </source>
</evidence>
<proteinExistence type="inferred from homology"/>
<feature type="compositionally biased region" description="Low complexity" evidence="6">
    <location>
        <begin position="505"/>
        <end position="543"/>
    </location>
</feature>
<dbReference type="InterPro" id="IPR036852">
    <property type="entry name" value="Peptidase_S8/S53_dom_sf"/>
</dbReference>
<organism evidence="8 9">
    <name type="scientific">Rhodoplanes azumiensis</name>
    <dbReference type="NCBI Taxonomy" id="1897628"/>
    <lineage>
        <taxon>Bacteria</taxon>
        <taxon>Pseudomonadati</taxon>
        <taxon>Pseudomonadota</taxon>
        <taxon>Alphaproteobacteria</taxon>
        <taxon>Hyphomicrobiales</taxon>
        <taxon>Nitrobacteraceae</taxon>
        <taxon>Rhodoplanes</taxon>
    </lineage>
</organism>
<protein>
    <submittedName>
        <fullName evidence="8">S8 family serine peptidase</fullName>
    </submittedName>
</protein>
<comment type="caution">
    <text evidence="8">The sequence shown here is derived from an EMBL/GenBank/DDBJ whole genome shotgun (WGS) entry which is preliminary data.</text>
</comment>
<evidence type="ECO:0000259" key="7">
    <source>
        <dbReference type="Pfam" id="PF00082"/>
    </source>
</evidence>
<dbReference type="PANTHER" id="PTHR43806">
    <property type="entry name" value="PEPTIDASE S8"/>
    <property type="match status" value="1"/>
</dbReference>
<keyword evidence="9" id="KW-1185">Reference proteome</keyword>
<evidence type="ECO:0000313" key="9">
    <source>
        <dbReference type="Proteomes" id="UP001597314"/>
    </source>
</evidence>
<evidence type="ECO:0000256" key="5">
    <source>
        <dbReference type="PROSITE-ProRule" id="PRU01240"/>
    </source>
</evidence>
<dbReference type="SUPFAM" id="SSF52743">
    <property type="entry name" value="Subtilisin-like"/>
    <property type="match status" value="1"/>
</dbReference>
<evidence type="ECO:0000313" key="8">
    <source>
        <dbReference type="EMBL" id="MFD2182117.1"/>
    </source>
</evidence>
<reference evidence="9" key="1">
    <citation type="journal article" date="2019" name="Int. J. Syst. Evol. Microbiol.">
        <title>The Global Catalogue of Microorganisms (GCM) 10K type strain sequencing project: providing services to taxonomists for standard genome sequencing and annotation.</title>
        <authorList>
            <consortium name="The Broad Institute Genomics Platform"/>
            <consortium name="The Broad Institute Genome Sequencing Center for Infectious Disease"/>
            <person name="Wu L."/>
            <person name="Ma J."/>
        </authorList>
    </citation>
    <scope>NUCLEOTIDE SEQUENCE [LARGE SCALE GENOMIC DNA]</scope>
    <source>
        <strain evidence="9">CGMCC 1.6774</strain>
    </source>
</reference>
<sequence length="543" mass="55499">MAGRPGFGGPGFGGPGVAGPGRPGGPGAGPYGGFRSPAAAAWATMRHRFYVPPPRPVGPPPGLGIGRTAHERLYSGLPPRDETRFVPREIVVQVADTVPRAQIEAAARKHGITMVASHGFDGAGRTLYHFRTADGRDIRDVIRNLEREQVVAAAQPNYVYRLDQADAVPVASPAVPVVSPAVPAVQPAVPIAPAVTTPPAAASAGPQPAAAAALEQPLPAGDPGQYVIEKLKLAEAHAQARGRNVAIAVIDSDVDARHPDMHGAVTERFDPSGTPAKPHLHGTGMAGAIVAKYRLRGIAPDASIVAVKAFDERSTAPEATTFQILKGIDHAMRRGVRVINMSFAGPHDVMIERKLQEAYDKGIVLVAAAGNAGPTSPPLYPAADPNVIAVTATDRSDAPLPQANRGKHLALAAPGVDILAPAPGGAYQLTTGTSIAAAHVSGVVALVLEKRPDLTPDEVRAILVGSAAPITGTSETETGAGLVDPVKALTYEPEMPEAPAVVSGTPAEPKTPAAAAAAAATPVPSSTTRTAPRPAATTGRAVP</sequence>
<dbReference type="Gene3D" id="3.40.50.200">
    <property type="entry name" value="Peptidase S8/S53 domain"/>
    <property type="match status" value="1"/>
</dbReference>
<dbReference type="InterPro" id="IPR050131">
    <property type="entry name" value="Peptidase_S8_subtilisin-like"/>
</dbReference>
<gene>
    <name evidence="8" type="ORF">ACFSOX_08130</name>
</gene>
<accession>A0ABW5AJ46</accession>
<keyword evidence="4 5" id="KW-0720">Serine protease</keyword>
<dbReference type="Pfam" id="PF00082">
    <property type="entry name" value="Peptidase_S8"/>
    <property type="match status" value="1"/>
</dbReference>
<dbReference type="RefSeq" id="WP_378477301.1">
    <property type="nucleotide sequence ID" value="NZ_JBHUIW010000007.1"/>
</dbReference>
<feature type="active site" description="Charge relay system" evidence="5">
    <location>
        <position position="281"/>
    </location>
</feature>
<feature type="active site" description="Charge relay system" evidence="5">
    <location>
        <position position="251"/>
    </location>
</feature>
<feature type="active site" description="Charge relay system" evidence="5">
    <location>
        <position position="434"/>
    </location>
</feature>
<dbReference type="EMBL" id="JBHUIW010000007">
    <property type="protein sequence ID" value="MFD2182117.1"/>
    <property type="molecule type" value="Genomic_DNA"/>
</dbReference>
<dbReference type="InterPro" id="IPR015500">
    <property type="entry name" value="Peptidase_S8_subtilisin-rel"/>
</dbReference>
<evidence type="ECO:0000256" key="4">
    <source>
        <dbReference type="ARBA" id="ARBA00022825"/>
    </source>
</evidence>
<dbReference type="PANTHER" id="PTHR43806:SF11">
    <property type="entry name" value="CEREVISIN-RELATED"/>
    <property type="match status" value="1"/>
</dbReference>
<dbReference type="PRINTS" id="PR00723">
    <property type="entry name" value="SUBTILISIN"/>
</dbReference>
<keyword evidence="3 5" id="KW-0378">Hydrolase</keyword>